<dbReference type="InParanoid" id="A0A1X7U6U2"/>
<dbReference type="AlphaFoldDB" id="A0A1X7U6U2"/>
<evidence type="ECO:0000313" key="1">
    <source>
        <dbReference type="EnsemblMetazoa" id="Aqu2.1.23171_001"/>
    </source>
</evidence>
<proteinExistence type="predicted"/>
<protein>
    <submittedName>
        <fullName evidence="1">Uncharacterized protein</fullName>
    </submittedName>
</protein>
<reference evidence="1" key="1">
    <citation type="submission" date="2017-05" db="UniProtKB">
        <authorList>
            <consortium name="EnsemblMetazoa"/>
        </authorList>
    </citation>
    <scope>IDENTIFICATION</scope>
</reference>
<sequence>MISSLLTMSLPTQILLGRDKWIMFITMVMKNFKDGGEFLNLKFVTAARLFPGSPTTPMSHEIILNSTLMSLLKGTFNFLLSYLITGSISQHYELRKAVVSNMPKTLKNFIKVH</sequence>
<accession>A0A1X7U6U2</accession>
<organism evidence="1">
    <name type="scientific">Amphimedon queenslandica</name>
    <name type="common">Sponge</name>
    <dbReference type="NCBI Taxonomy" id="400682"/>
    <lineage>
        <taxon>Eukaryota</taxon>
        <taxon>Metazoa</taxon>
        <taxon>Porifera</taxon>
        <taxon>Demospongiae</taxon>
        <taxon>Heteroscleromorpha</taxon>
        <taxon>Haplosclerida</taxon>
        <taxon>Niphatidae</taxon>
        <taxon>Amphimedon</taxon>
    </lineage>
</organism>
<name>A0A1X7U6U2_AMPQE</name>
<dbReference type="EnsemblMetazoa" id="Aqu2.1.23171_001">
    <property type="protein sequence ID" value="Aqu2.1.23171_001"/>
    <property type="gene ID" value="Aqu2.1.23171"/>
</dbReference>